<dbReference type="WBParaSite" id="BTMF_0000311301-mRNA-1">
    <property type="protein sequence ID" value="BTMF_0000311301-mRNA-1"/>
    <property type="gene ID" value="BTMF_0000311301"/>
</dbReference>
<accession>A0A0R3Q9V2</accession>
<dbReference type="STRING" id="42155.A0A0R3Q9V2"/>
<reference evidence="3" key="1">
    <citation type="submission" date="2017-02" db="UniProtKB">
        <authorList>
            <consortium name="WormBaseParasite"/>
        </authorList>
    </citation>
    <scope>IDENTIFICATION</scope>
</reference>
<evidence type="ECO:0000313" key="1">
    <source>
        <dbReference type="EMBL" id="VDO12556.1"/>
    </source>
</evidence>
<name>A0A0R3Q9V2_9BILA</name>
<dbReference type="AlphaFoldDB" id="A0A0R3Q9V2"/>
<organism evidence="3">
    <name type="scientific">Brugia timori</name>
    <dbReference type="NCBI Taxonomy" id="42155"/>
    <lineage>
        <taxon>Eukaryota</taxon>
        <taxon>Metazoa</taxon>
        <taxon>Ecdysozoa</taxon>
        <taxon>Nematoda</taxon>
        <taxon>Chromadorea</taxon>
        <taxon>Rhabditida</taxon>
        <taxon>Spirurina</taxon>
        <taxon>Spiruromorpha</taxon>
        <taxon>Filarioidea</taxon>
        <taxon>Onchocercidae</taxon>
        <taxon>Brugia</taxon>
    </lineage>
</organism>
<protein>
    <submittedName>
        <fullName evidence="3">HEPN domain-containing protein</fullName>
    </submittedName>
</protein>
<evidence type="ECO:0000313" key="2">
    <source>
        <dbReference type="Proteomes" id="UP000280834"/>
    </source>
</evidence>
<sequence length="55" mass="6594">MFRRAIRNLSELDDRWNEAAEIIKRQNLYTEALIVYRGKKTYLACILTILFCKDL</sequence>
<evidence type="ECO:0000313" key="3">
    <source>
        <dbReference type="WBParaSite" id="BTMF_0000311301-mRNA-1"/>
    </source>
</evidence>
<gene>
    <name evidence="1" type="ORF">BTMF_LOCUS2434</name>
</gene>
<dbReference type="Proteomes" id="UP000280834">
    <property type="component" value="Unassembled WGS sequence"/>
</dbReference>
<keyword evidence="2" id="KW-1185">Reference proteome</keyword>
<dbReference type="EMBL" id="UZAG01002003">
    <property type="protein sequence ID" value="VDO12556.1"/>
    <property type="molecule type" value="Genomic_DNA"/>
</dbReference>
<reference evidence="1 2" key="2">
    <citation type="submission" date="2018-11" db="EMBL/GenBank/DDBJ databases">
        <authorList>
            <consortium name="Pathogen Informatics"/>
        </authorList>
    </citation>
    <scope>NUCLEOTIDE SEQUENCE [LARGE SCALE GENOMIC DNA]</scope>
</reference>
<proteinExistence type="predicted"/>